<evidence type="ECO:0000313" key="2">
    <source>
        <dbReference type="Proteomes" id="UP000012073"/>
    </source>
</evidence>
<organism evidence="1 2">
    <name type="scientific">Chondrus crispus</name>
    <name type="common">Carrageen Irish moss</name>
    <name type="synonym">Polymorpha crispa</name>
    <dbReference type="NCBI Taxonomy" id="2769"/>
    <lineage>
        <taxon>Eukaryota</taxon>
        <taxon>Rhodophyta</taxon>
        <taxon>Florideophyceae</taxon>
        <taxon>Rhodymeniophycidae</taxon>
        <taxon>Gigartinales</taxon>
        <taxon>Gigartinaceae</taxon>
        <taxon>Chondrus</taxon>
    </lineage>
</organism>
<dbReference type="KEGG" id="ccp:CHC_T00006719001"/>
<evidence type="ECO:0000313" key="1">
    <source>
        <dbReference type="EMBL" id="CDF39007.1"/>
    </source>
</evidence>
<protein>
    <submittedName>
        <fullName evidence="1">Uncharacterized protein</fullName>
    </submittedName>
</protein>
<sequence length="52" mass="5747">MTCSFRYSRGATDSEAGSLLAHVPSVISFMGRRFRLKTFVGPSQEMRCTVAC</sequence>
<dbReference type="Gramene" id="CDF39007">
    <property type="protein sequence ID" value="CDF39007"/>
    <property type="gene ID" value="CHC_T00006719001"/>
</dbReference>
<accession>R7QKH9</accession>
<name>R7QKH9_CHOCR</name>
<reference evidence="2" key="1">
    <citation type="journal article" date="2013" name="Proc. Natl. Acad. Sci. U.S.A.">
        <title>Genome structure and metabolic features in the red seaweed Chondrus crispus shed light on evolution of the Archaeplastida.</title>
        <authorList>
            <person name="Collen J."/>
            <person name="Porcel B."/>
            <person name="Carre W."/>
            <person name="Ball S.G."/>
            <person name="Chaparro C."/>
            <person name="Tonon T."/>
            <person name="Barbeyron T."/>
            <person name="Michel G."/>
            <person name="Noel B."/>
            <person name="Valentin K."/>
            <person name="Elias M."/>
            <person name="Artiguenave F."/>
            <person name="Arun A."/>
            <person name="Aury J.M."/>
            <person name="Barbosa-Neto J.F."/>
            <person name="Bothwell J.H."/>
            <person name="Bouget F.Y."/>
            <person name="Brillet L."/>
            <person name="Cabello-Hurtado F."/>
            <person name="Capella-Gutierrez S."/>
            <person name="Charrier B."/>
            <person name="Cladiere L."/>
            <person name="Cock J.M."/>
            <person name="Coelho S.M."/>
            <person name="Colleoni C."/>
            <person name="Czjzek M."/>
            <person name="Da Silva C."/>
            <person name="Delage L."/>
            <person name="Denoeud F."/>
            <person name="Deschamps P."/>
            <person name="Dittami S.M."/>
            <person name="Gabaldon T."/>
            <person name="Gachon C.M."/>
            <person name="Groisillier A."/>
            <person name="Herve C."/>
            <person name="Jabbari K."/>
            <person name="Katinka M."/>
            <person name="Kloareg B."/>
            <person name="Kowalczyk N."/>
            <person name="Labadie K."/>
            <person name="Leblanc C."/>
            <person name="Lopez P.J."/>
            <person name="McLachlan D.H."/>
            <person name="Meslet-Cladiere L."/>
            <person name="Moustafa A."/>
            <person name="Nehr Z."/>
            <person name="Nyvall Collen P."/>
            <person name="Panaud O."/>
            <person name="Partensky F."/>
            <person name="Poulain J."/>
            <person name="Rensing S.A."/>
            <person name="Rousvoal S."/>
            <person name="Samson G."/>
            <person name="Symeonidi A."/>
            <person name="Weissenbach J."/>
            <person name="Zambounis A."/>
            <person name="Wincker P."/>
            <person name="Boyen C."/>
        </authorList>
    </citation>
    <scope>NUCLEOTIDE SEQUENCE [LARGE SCALE GENOMIC DNA]</scope>
    <source>
        <strain evidence="2">cv. Stackhouse</strain>
    </source>
</reference>
<dbReference type="Proteomes" id="UP000012073">
    <property type="component" value="Unassembled WGS sequence"/>
</dbReference>
<keyword evidence="2" id="KW-1185">Reference proteome</keyword>
<dbReference type="EMBL" id="HG001983">
    <property type="protein sequence ID" value="CDF39007.1"/>
    <property type="molecule type" value="Genomic_DNA"/>
</dbReference>
<gene>
    <name evidence="1" type="ORF">CHC_T00006719001</name>
</gene>
<proteinExistence type="predicted"/>
<dbReference type="GeneID" id="17326625"/>
<dbReference type="RefSeq" id="XP_005718912.1">
    <property type="nucleotide sequence ID" value="XM_005718855.1"/>
</dbReference>
<dbReference type="AlphaFoldDB" id="R7QKH9"/>